<keyword evidence="2" id="KW-1185">Reference proteome</keyword>
<proteinExistence type="predicted"/>
<name>A0AAE5WR66_9HYPH</name>
<dbReference type="KEGG" id="rad:CO657_23590"/>
<geneLocation type="plasmid" evidence="2">
    <name>prapfh23a</name>
</geneLocation>
<evidence type="ECO:0000313" key="1">
    <source>
        <dbReference type="EMBL" id="QAS80992.1"/>
    </source>
</evidence>
<dbReference type="RefSeq" id="WP_054186115.1">
    <property type="nucleotide sequence ID" value="NZ_CP034999.1"/>
</dbReference>
<sequence>MVQRVIVDSNMLQEPGLRAYFLAAPDNLVVMPDFLWAEIYKQQSIMSLASAFSVIRDFPDRLVGLRSASELACLDPRSADLVERMLYQDVPDKMRSTFEAIVLAEQGEDWVLKQLAERWSAASANMDGMLEGAEDIVQSLPEIADIFTAEEKRRCRTSSKYTLEMMEKIFGAADQLYEEFIGRYVCLSMEC</sequence>
<dbReference type="EMBL" id="CP034999">
    <property type="protein sequence ID" value="QAS80992.1"/>
    <property type="molecule type" value="Genomic_DNA"/>
</dbReference>
<evidence type="ECO:0000313" key="2">
    <source>
        <dbReference type="Proteomes" id="UP000220927"/>
    </source>
</evidence>
<accession>A0AAE5WR66</accession>
<gene>
    <name evidence="1" type="ORF">CO657_23590</name>
</gene>
<keyword evidence="1" id="KW-0614">Plasmid</keyword>
<dbReference type="Proteomes" id="UP000220927">
    <property type="component" value="Plasmid pRapFH23a"/>
</dbReference>
<organism evidence="1 2">
    <name type="scientific">Rhizobium acidisoli</name>
    <dbReference type="NCBI Taxonomy" id="1538158"/>
    <lineage>
        <taxon>Bacteria</taxon>
        <taxon>Pseudomonadati</taxon>
        <taxon>Pseudomonadota</taxon>
        <taxon>Alphaproteobacteria</taxon>
        <taxon>Hyphomicrobiales</taxon>
        <taxon>Rhizobiaceae</taxon>
        <taxon>Rhizobium/Agrobacterium group</taxon>
        <taxon>Rhizobium</taxon>
    </lineage>
</organism>
<dbReference type="AlphaFoldDB" id="A0AAE5WR66"/>
<protein>
    <submittedName>
        <fullName evidence="1">Uncharacterized protein</fullName>
    </submittedName>
</protein>
<reference evidence="1 2" key="1">
    <citation type="submission" date="2019-01" db="EMBL/GenBank/DDBJ databases">
        <title>Genomic insights into the origins and evolution of symbiotic genes in the Phaseolus vulgaris microsymbionts.</title>
        <authorList>
            <person name="Tong W."/>
        </authorList>
    </citation>
    <scope>NUCLEOTIDE SEQUENCE [LARGE SCALE GENOMIC DNA]</scope>
    <source>
        <strain evidence="1 2">FH23</strain>
        <plasmid evidence="2">prapfh23a</plasmid>
    </source>
</reference>